<feature type="non-terminal residue" evidence="13">
    <location>
        <position position="275"/>
    </location>
</feature>
<dbReference type="Proteomes" id="UP000886523">
    <property type="component" value="Unassembled WGS sequence"/>
</dbReference>
<keyword evidence="5" id="KW-0863">Zinc-finger</keyword>
<dbReference type="InterPro" id="IPR028009">
    <property type="entry name" value="ESCO_Acetyltransf_dom"/>
</dbReference>
<evidence type="ECO:0000259" key="11">
    <source>
        <dbReference type="Pfam" id="PF13878"/>
    </source>
</evidence>
<feature type="domain" description="N-acetyltransferase ESCO zinc-finger" evidence="11">
    <location>
        <begin position="10"/>
        <end position="46"/>
    </location>
</feature>
<evidence type="ECO:0000256" key="1">
    <source>
        <dbReference type="ARBA" id="ARBA00004123"/>
    </source>
</evidence>
<evidence type="ECO:0000256" key="3">
    <source>
        <dbReference type="ARBA" id="ARBA00022679"/>
    </source>
</evidence>
<sequence>VPSKKQPLTQLHLTALPTKVVRTCSTCSLSYTRGAPDDEVLHKKHCLRISRGSEWARDEARSEGKDVLVIQKSILLGGTNNGSRELRGRIVTFKADIGGRVGTKLATLLQTINFSLSAPDLPQSVLSQSKAYLFLIPAQNSNHSTTREKIVGCLIAQHIETAMKIMAPHATSKERTTDSLVRVSDPTDSQGGGEGGLYCDPTPYPTPLGIPRIFVSAQYRHRGIAHALLDAAARTFIHGCTLDPSRGQVAFSQPTGAGRALMEKWGRGGVRIFEE</sequence>
<dbReference type="AlphaFoldDB" id="A0A9P6B6M9"/>
<evidence type="ECO:0000256" key="6">
    <source>
        <dbReference type="ARBA" id="ARBA00022833"/>
    </source>
</evidence>
<dbReference type="OrthoDB" id="428854at2759"/>
<dbReference type="Pfam" id="PF13878">
    <property type="entry name" value="zf-C2H2_3"/>
    <property type="match status" value="1"/>
</dbReference>
<dbReference type="GO" id="GO:0008270">
    <property type="term" value="F:zinc ion binding"/>
    <property type="evidence" value="ECO:0007669"/>
    <property type="project" value="UniProtKB-KW"/>
</dbReference>
<organism evidence="13 14">
    <name type="scientific">Hydnum rufescens UP504</name>
    <dbReference type="NCBI Taxonomy" id="1448309"/>
    <lineage>
        <taxon>Eukaryota</taxon>
        <taxon>Fungi</taxon>
        <taxon>Dikarya</taxon>
        <taxon>Basidiomycota</taxon>
        <taxon>Agaricomycotina</taxon>
        <taxon>Agaricomycetes</taxon>
        <taxon>Cantharellales</taxon>
        <taxon>Hydnaceae</taxon>
        <taxon>Hydnum</taxon>
    </lineage>
</organism>
<evidence type="ECO:0000256" key="9">
    <source>
        <dbReference type="ARBA" id="ARBA00023315"/>
    </source>
</evidence>
<keyword evidence="7" id="KW-0539">Nucleus</keyword>
<dbReference type="GO" id="GO:0061733">
    <property type="term" value="F:protein-lysine-acetyltransferase activity"/>
    <property type="evidence" value="ECO:0007669"/>
    <property type="project" value="TreeGrafter"/>
</dbReference>
<dbReference type="GO" id="GO:0000785">
    <property type="term" value="C:chromatin"/>
    <property type="evidence" value="ECO:0007669"/>
    <property type="project" value="TreeGrafter"/>
</dbReference>
<feature type="region of interest" description="Disordered" evidence="10">
    <location>
        <begin position="169"/>
        <end position="198"/>
    </location>
</feature>
<keyword evidence="3" id="KW-0808">Transferase</keyword>
<dbReference type="GO" id="GO:0007064">
    <property type="term" value="P:mitotic sister chromatid cohesion"/>
    <property type="evidence" value="ECO:0007669"/>
    <property type="project" value="TreeGrafter"/>
</dbReference>
<keyword evidence="9" id="KW-0012">Acyltransferase</keyword>
<name>A0A9P6B6M9_9AGAM</name>
<evidence type="ECO:0000256" key="10">
    <source>
        <dbReference type="SAM" id="MobiDB-lite"/>
    </source>
</evidence>
<feature type="domain" description="N-acetyltransferase ESCO acetyl-transferase" evidence="12">
    <location>
        <begin position="205"/>
        <end position="266"/>
    </location>
</feature>
<proteinExistence type="inferred from homology"/>
<dbReference type="Pfam" id="PF13880">
    <property type="entry name" value="Acetyltransf_13"/>
    <property type="match status" value="1"/>
</dbReference>
<dbReference type="PANTHER" id="PTHR45884:SF2">
    <property type="entry name" value="N-ACETYLTRANSFERASE ECO"/>
    <property type="match status" value="1"/>
</dbReference>
<evidence type="ECO:0000256" key="8">
    <source>
        <dbReference type="ARBA" id="ARBA00023306"/>
    </source>
</evidence>
<evidence type="ECO:0000259" key="12">
    <source>
        <dbReference type="Pfam" id="PF13880"/>
    </source>
</evidence>
<keyword evidence="4" id="KW-0479">Metal-binding</keyword>
<dbReference type="EMBL" id="MU128928">
    <property type="protein sequence ID" value="KAF9517920.1"/>
    <property type="molecule type" value="Genomic_DNA"/>
</dbReference>
<dbReference type="InterPro" id="IPR016181">
    <property type="entry name" value="Acyl_CoA_acyltransferase"/>
</dbReference>
<evidence type="ECO:0000313" key="13">
    <source>
        <dbReference type="EMBL" id="KAF9517920.1"/>
    </source>
</evidence>
<dbReference type="PANTHER" id="PTHR45884">
    <property type="entry name" value="N-ACETYLTRANSFERASE ECO"/>
    <property type="match status" value="1"/>
</dbReference>
<comment type="subcellular location">
    <subcellularLocation>
        <location evidence="1">Nucleus</location>
    </subcellularLocation>
</comment>
<evidence type="ECO:0000256" key="4">
    <source>
        <dbReference type="ARBA" id="ARBA00022723"/>
    </source>
</evidence>
<comment type="caution">
    <text evidence="13">The sequence shown here is derived from an EMBL/GenBank/DDBJ whole genome shotgun (WGS) entry which is preliminary data.</text>
</comment>
<evidence type="ECO:0000256" key="7">
    <source>
        <dbReference type="ARBA" id="ARBA00023242"/>
    </source>
</evidence>
<keyword evidence="6" id="KW-0862">Zinc</keyword>
<feature type="non-terminal residue" evidence="13">
    <location>
        <position position="1"/>
    </location>
</feature>
<keyword evidence="8" id="KW-0131">Cell cycle</keyword>
<accession>A0A9P6B6M9</accession>
<gene>
    <name evidence="13" type="ORF">BS47DRAFT_1254276</name>
</gene>
<comment type="similarity">
    <text evidence="2">Belongs to the acetyltransferase family. ECO subfamily.</text>
</comment>
<evidence type="ECO:0000256" key="5">
    <source>
        <dbReference type="ARBA" id="ARBA00022771"/>
    </source>
</evidence>
<evidence type="ECO:0000256" key="2">
    <source>
        <dbReference type="ARBA" id="ARBA00005816"/>
    </source>
</evidence>
<reference evidence="13" key="1">
    <citation type="journal article" date="2020" name="Nat. Commun.">
        <title>Large-scale genome sequencing of mycorrhizal fungi provides insights into the early evolution of symbiotic traits.</title>
        <authorList>
            <person name="Miyauchi S."/>
            <person name="Kiss E."/>
            <person name="Kuo A."/>
            <person name="Drula E."/>
            <person name="Kohler A."/>
            <person name="Sanchez-Garcia M."/>
            <person name="Morin E."/>
            <person name="Andreopoulos B."/>
            <person name="Barry K.W."/>
            <person name="Bonito G."/>
            <person name="Buee M."/>
            <person name="Carver A."/>
            <person name="Chen C."/>
            <person name="Cichocki N."/>
            <person name="Clum A."/>
            <person name="Culley D."/>
            <person name="Crous P.W."/>
            <person name="Fauchery L."/>
            <person name="Girlanda M."/>
            <person name="Hayes R.D."/>
            <person name="Keri Z."/>
            <person name="LaButti K."/>
            <person name="Lipzen A."/>
            <person name="Lombard V."/>
            <person name="Magnuson J."/>
            <person name="Maillard F."/>
            <person name="Murat C."/>
            <person name="Nolan M."/>
            <person name="Ohm R.A."/>
            <person name="Pangilinan J."/>
            <person name="Pereira M.F."/>
            <person name="Perotto S."/>
            <person name="Peter M."/>
            <person name="Pfister S."/>
            <person name="Riley R."/>
            <person name="Sitrit Y."/>
            <person name="Stielow J.B."/>
            <person name="Szollosi G."/>
            <person name="Zifcakova L."/>
            <person name="Stursova M."/>
            <person name="Spatafora J.W."/>
            <person name="Tedersoo L."/>
            <person name="Vaario L.M."/>
            <person name="Yamada A."/>
            <person name="Yan M."/>
            <person name="Wang P."/>
            <person name="Xu J."/>
            <person name="Bruns T."/>
            <person name="Baldrian P."/>
            <person name="Vilgalys R."/>
            <person name="Dunand C."/>
            <person name="Henrissat B."/>
            <person name="Grigoriev I.V."/>
            <person name="Hibbett D."/>
            <person name="Nagy L.G."/>
            <person name="Martin F.M."/>
        </authorList>
    </citation>
    <scope>NUCLEOTIDE SEQUENCE</scope>
    <source>
        <strain evidence="13">UP504</strain>
    </source>
</reference>
<dbReference type="SUPFAM" id="SSF55729">
    <property type="entry name" value="Acyl-CoA N-acyltransferases (Nat)"/>
    <property type="match status" value="1"/>
</dbReference>
<dbReference type="GO" id="GO:0005634">
    <property type="term" value="C:nucleus"/>
    <property type="evidence" value="ECO:0007669"/>
    <property type="project" value="UniProtKB-SubCell"/>
</dbReference>
<evidence type="ECO:0008006" key="15">
    <source>
        <dbReference type="Google" id="ProtNLM"/>
    </source>
</evidence>
<keyword evidence="14" id="KW-1185">Reference proteome</keyword>
<protein>
    <recommendedName>
        <fullName evidence="15">N-acetyltransferase ECO1</fullName>
    </recommendedName>
</protein>
<dbReference type="InterPro" id="IPR028005">
    <property type="entry name" value="AcTrfase_ESCO_Znf_dom"/>
</dbReference>
<evidence type="ECO:0000313" key="14">
    <source>
        <dbReference type="Proteomes" id="UP000886523"/>
    </source>
</evidence>